<evidence type="ECO:0000256" key="4">
    <source>
        <dbReference type="ARBA" id="ARBA00022989"/>
    </source>
</evidence>
<dbReference type="VEuPathDB" id="FungiDB:DEHA2E02794g"/>
<evidence type="ECO:0000259" key="7">
    <source>
        <dbReference type="PROSITE" id="PS50850"/>
    </source>
</evidence>
<dbReference type="GO" id="GO:0022857">
    <property type="term" value="F:transmembrane transporter activity"/>
    <property type="evidence" value="ECO:0007669"/>
    <property type="project" value="InterPro"/>
</dbReference>
<feature type="transmembrane region" description="Helical" evidence="6">
    <location>
        <begin position="375"/>
        <end position="395"/>
    </location>
</feature>
<feature type="transmembrane region" description="Helical" evidence="6">
    <location>
        <begin position="44"/>
        <end position="61"/>
    </location>
</feature>
<feature type="transmembrane region" description="Helical" evidence="6">
    <location>
        <begin position="173"/>
        <end position="195"/>
    </location>
</feature>
<evidence type="ECO:0000256" key="2">
    <source>
        <dbReference type="ARBA" id="ARBA00008335"/>
    </source>
</evidence>
<protein>
    <submittedName>
        <fullName evidence="8">DEHA2E02794p</fullName>
    </submittedName>
</protein>
<reference evidence="8 9" key="1">
    <citation type="journal article" date="2004" name="Nature">
        <title>Genome evolution in yeasts.</title>
        <authorList>
            <consortium name="Genolevures"/>
            <person name="Dujon B."/>
            <person name="Sherman D."/>
            <person name="Fischer G."/>
            <person name="Durrens P."/>
            <person name="Casaregola S."/>
            <person name="Lafontaine I."/>
            <person name="de Montigny J."/>
            <person name="Marck C."/>
            <person name="Neuveglise C."/>
            <person name="Talla E."/>
            <person name="Goffard N."/>
            <person name="Frangeul L."/>
            <person name="Aigle M."/>
            <person name="Anthouard V."/>
            <person name="Babour A."/>
            <person name="Barbe V."/>
            <person name="Barnay S."/>
            <person name="Blanchin S."/>
            <person name="Beckerich J.M."/>
            <person name="Beyne E."/>
            <person name="Bleykasten C."/>
            <person name="Boisrame A."/>
            <person name="Boyer J."/>
            <person name="Cattolico L."/>
            <person name="Confanioleri F."/>
            <person name="de Daruvar A."/>
            <person name="Despons L."/>
            <person name="Fabre E."/>
            <person name="Fairhead C."/>
            <person name="Ferry-Dumazet H."/>
            <person name="Groppi A."/>
            <person name="Hantraye F."/>
            <person name="Hennequin C."/>
            <person name="Jauniaux N."/>
            <person name="Joyet P."/>
            <person name="Kachouri R."/>
            <person name="Kerrest A."/>
            <person name="Koszul R."/>
            <person name="Lemaire M."/>
            <person name="Lesur I."/>
            <person name="Ma L."/>
            <person name="Muller H."/>
            <person name="Nicaud J.M."/>
            <person name="Nikolski M."/>
            <person name="Oztas S."/>
            <person name="Ozier-Kalogeropoulos O."/>
            <person name="Pellenz S."/>
            <person name="Potier S."/>
            <person name="Richard G.F."/>
            <person name="Straub M.L."/>
            <person name="Suleau A."/>
            <person name="Swennene D."/>
            <person name="Tekaia F."/>
            <person name="Wesolowski-Louvel M."/>
            <person name="Westhof E."/>
            <person name="Wirth B."/>
            <person name="Zeniou-Meyer M."/>
            <person name="Zivanovic I."/>
            <person name="Bolotin-Fukuhara M."/>
            <person name="Thierry A."/>
            <person name="Bouchier C."/>
            <person name="Caudron B."/>
            <person name="Scarpelli C."/>
            <person name="Gaillardin C."/>
            <person name="Weissenbach J."/>
            <person name="Wincker P."/>
            <person name="Souciet J.L."/>
        </authorList>
    </citation>
    <scope>NUCLEOTIDE SEQUENCE [LARGE SCALE GENOMIC DNA]</scope>
    <source>
        <strain evidence="9">ATCC 36239 / CBS 767 / BCRC 21394 / JCM 1990 / NBRC 0083 / IGC 2968</strain>
    </source>
</reference>
<evidence type="ECO:0000256" key="1">
    <source>
        <dbReference type="ARBA" id="ARBA00004141"/>
    </source>
</evidence>
<feature type="transmembrane region" description="Helical" evidence="6">
    <location>
        <begin position="310"/>
        <end position="331"/>
    </location>
</feature>
<dbReference type="EMBL" id="CR382137">
    <property type="protein sequence ID" value="CAR65746.1"/>
    <property type="molecule type" value="Genomic_DNA"/>
</dbReference>
<dbReference type="PANTHER" id="PTHR23501:SF78">
    <property type="entry name" value="MAJOR FACILITATOR SUPERFAMILY (MFS) PROFILE DOMAIN-CONTAINING PROTEIN-RELATED"/>
    <property type="match status" value="1"/>
</dbReference>
<dbReference type="KEGG" id="dha:DEHA2E02794g"/>
<comment type="similarity">
    <text evidence="2">Belongs to the major facilitator superfamily.</text>
</comment>
<evidence type="ECO:0000256" key="6">
    <source>
        <dbReference type="SAM" id="Phobius"/>
    </source>
</evidence>
<feature type="transmembrane region" description="Helical" evidence="6">
    <location>
        <begin position="520"/>
        <end position="538"/>
    </location>
</feature>
<feature type="transmembrane region" description="Helical" evidence="6">
    <location>
        <begin position="201"/>
        <end position="220"/>
    </location>
</feature>
<dbReference type="InterPro" id="IPR011701">
    <property type="entry name" value="MFS"/>
</dbReference>
<feature type="domain" description="Major facilitator superfamily (MFS) profile" evidence="7">
    <location>
        <begin position="47"/>
        <end position="543"/>
    </location>
</feature>
<dbReference type="PROSITE" id="PS50850">
    <property type="entry name" value="MFS"/>
    <property type="match status" value="1"/>
</dbReference>
<feature type="transmembrane region" description="Helical" evidence="6">
    <location>
        <begin position="272"/>
        <end position="290"/>
    </location>
</feature>
<dbReference type="InParanoid" id="B5RTT4"/>
<dbReference type="GO" id="GO:0005886">
    <property type="term" value="C:plasma membrane"/>
    <property type="evidence" value="ECO:0007669"/>
    <property type="project" value="TreeGrafter"/>
</dbReference>
<dbReference type="AlphaFoldDB" id="B5RTT4"/>
<keyword evidence="5 6" id="KW-0472">Membrane</keyword>
<evidence type="ECO:0000313" key="8">
    <source>
        <dbReference type="EMBL" id="CAR65746.1"/>
    </source>
</evidence>
<proteinExistence type="inferred from homology"/>
<dbReference type="eggNOG" id="KOG0254">
    <property type="taxonomic scope" value="Eukaryota"/>
</dbReference>
<dbReference type="OrthoDB" id="10021397at2759"/>
<feature type="transmembrane region" description="Helical" evidence="6">
    <location>
        <begin position="343"/>
        <end position="363"/>
    </location>
</feature>
<dbReference type="Pfam" id="PF07690">
    <property type="entry name" value="MFS_1"/>
    <property type="match status" value="1"/>
</dbReference>
<name>B5RTT4_DEBHA</name>
<dbReference type="InterPro" id="IPR036259">
    <property type="entry name" value="MFS_trans_sf"/>
</dbReference>
<feature type="transmembrane region" description="Helical" evidence="6">
    <location>
        <begin position="240"/>
        <end position="260"/>
    </location>
</feature>
<dbReference type="RefSeq" id="XP_002770400.1">
    <property type="nucleotide sequence ID" value="XM_002770354.1"/>
</dbReference>
<comment type="subcellular location">
    <subcellularLocation>
        <location evidence="1">Membrane</location>
        <topology evidence="1">Multi-pass membrane protein</topology>
    </subcellularLocation>
</comment>
<dbReference type="GeneID" id="8998639"/>
<gene>
    <name evidence="8" type="ordered locus">DEHA2E02794g</name>
</gene>
<keyword evidence="3 6" id="KW-0812">Transmembrane</keyword>
<sequence>MSQQNKIHSLEKDSDINVMQKSINSDLSEKLGDSHMNILPTKKIVICLSVLAMASMISFIDQTGVTVATSVIGKDLDSETTINWAGTASLLANCICQVLFGRLSDIFGRKNVLMSGLLILAIADIGCGVSQTGVQFYVCRALAGIGNGCSSSLPQIILSDIVTLRDRGRYQGILGMSIGLGNSIGPFLMAGFIHGATWRCFYYMLCPLNLLVIVVIYVFIKNPVKKSEIILTRKEKFMKIDYIGIFFATACLTLLLIPISGGGSTYPWNSPIIIAMFIVGGGLFFVFLLVEWKFAKLPMIPLRIFKLPMVSLIFLSTFFFGMAYFSFLYYQPYYFEIVKDKDIVHTSLFVLPLVLCQAVMSAVSGQIITYTGHYIYVIITGYALWLLGNCLLLLWNENVNDGVNVVSLLIIGCGVGFTFQPSMVAVQAQAKKADRAVVISTRNVIRSFGGAVGIAVGSTTVSNSFLNNIKQLEKDNTTKIPSSYLRYLETNIYSRFDTSSLTTKQTSAVRLMYVNALKNYFYLLIPFIAICLITSFFIKDRGLQCIDEIEPPTRKNSDTESSVSRNRA</sequence>
<dbReference type="Gene3D" id="1.20.1250.20">
    <property type="entry name" value="MFS general substrate transporter like domains"/>
    <property type="match status" value="2"/>
</dbReference>
<keyword evidence="4 6" id="KW-1133">Transmembrane helix</keyword>
<dbReference type="PANTHER" id="PTHR23501">
    <property type="entry name" value="MAJOR FACILITATOR SUPERFAMILY"/>
    <property type="match status" value="1"/>
</dbReference>
<dbReference type="SUPFAM" id="SSF103473">
    <property type="entry name" value="MFS general substrate transporter"/>
    <property type="match status" value="1"/>
</dbReference>
<dbReference type="InterPro" id="IPR020846">
    <property type="entry name" value="MFS_dom"/>
</dbReference>
<evidence type="ECO:0000256" key="3">
    <source>
        <dbReference type="ARBA" id="ARBA00022692"/>
    </source>
</evidence>
<dbReference type="Proteomes" id="UP000000599">
    <property type="component" value="Chromosome E"/>
</dbReference>
<dbReference type="OMA" id="HLTWRWA"/>
<feature type="transmembrane region" description="Helical" evidence="6">
    <location>
        <begin position="81"/>
        <end position="100"/>
    </location>
</feature>
<evidence type="ECO:0000313" key="9">
    <source>
        <dbReference type="Proteomes" id="UP000000599"/>
    </source>
</evidence>
<dbReference type="HOGENOM" id="CLU_000960_22_0_1"/>
<feature type="transmembrane region" description="Helical" evidence="6">
    <location>
        <begin position="407"/>
        <end position="426"/>
    </location>
</feature>
<dbReference type="STRING" id="284592.B5RTT4"/>
<evidence type="ECO:0000256" key="5">
    <source>
        <dbReference type="ARBA" id="ARBA00023136"/>
    </source>
</evidence>
<keyword evidence="9" id="KW-1185">Reference proteome</keyword>
<organism evidence="8 9">
    <name type="scientific">Debaryomyces hansenii (strain ATCC 36239 / CBS 767 / BCRC 21394 / JCM 1990 / NBRC 0083 / IGC 2968)</name>
    <name type="common">Yeast</name>
    <name type="synonym">Torulaspora hansenii</name>
    <dbReference type="NCBI Taxonomy" id="284592"/>
    <lineage>
        <taxon>Eukaryota</taxon>
        <taxon>Fungi</taxon>
        <taxon>Dikarya</taxon>
        <taxon>Ascomycota</taxon>
        <taxon>Saccharomycotina</taxon>
        <taxon>Pichiomycetes</taxon>
        <taxon>Debaryomycetaceae</taxon>
        <taxon>Debaryomyces</taxon>
    </lineage>
</organism>
<accession>B5RTT4</accession>